<organism evidence="3 4">
    <name type="scientific">Amycolatopsis deserti</name>
    <dbReference type="NCBI Taxonomy" id="185696"/>
    <lineage>
        <taxon>Bacteria</taxon>
        <taxon>Bacillati</taxon>
        <taxon>Actinomycetota</taxon>
        <taxon>Actinomycetes</taxon>
        <taxon>Pseudonocardiales</taxon>
        <taxon>Pseudonocardiaceae</taxon>
        <taxon>Amycolatopsis</taxon>
    </lineage>
</organism>
<comment type="caution">
    <text evidence="3">The sequence shown here is derived from an EMBL/GenBank/DDBJ whole genome shotgun (WGS) entry which is preliminary data.</text>
</comment>
<keyword evidence="4" id="KW-1185">Reference proteome</keyword>
<reference evidence="4" key="1">
    <citation type="journal article" date="2019" name="Int. J. Syst. Evol. Microbiol.">
        <title>The Global Catalogue of Microorganisms (GCM) 10K type strain sequencing project: providing services to taxonomists for standard genome sequencing and annotation.</title>
        <authorList>
            <consortium name="The Broad Institute Genomics Platform"/>
            <consortium name="The Broad Institute Genome Sequencing Center for Infectious Disease"/>
            <person name="Wu L."/>
            <person name="Ma J."/>
        </authorList>
    </citation>
    <scope>NUCLEOTIDE SEQUENCE [LARGE SCALE GENOMIC DNA]</scope>
    <source>
        <strain evidence="4">CGMCC 4.7677</strain>
    </source>
</reference>
<keyword evidence="2" id="KW-0812">Transmembrane</keyword>
<evidence type="ECO:0000313" key="4">
    <source>
        <dbReference type="Proteomes" id="UP000605897"/>
    </source>
</evidence>
<protein>
    <submittedName>
        <fullName evidence="3">Uncharacterized protein</fullName>
    </submittedName>
</protein>
<feature type="transmembrane region" description="Helical" evidence="2">
    <location>
        <begin position="94"/>
        <end position="116"/>
    </location>
</feature>
<evidence type="ECO:0000256" key="2">
    <source>
        <dbReference type="SAM" id="Phobius"/>
    </source>
</evidence>
<feature type="compositionally biased region" description="Low complexity" evidence="1">
    <location>
        <begin position="10"/>
        <end position="31"/>
    </location>
</feature>
<gene>
    <name evidence="3" type="ORF">GCM10017786_74850</name>
</gene>
<evidence type="ECO:0000313" key="3">
    <source>
        <dbReference type="EMBL" id="GHF29866.1"/>
    </source>
</evidence>
<evidence type="ECO:0000256" key="1">
    <source>
        <dbReference type="SAM" id="MobiDB-lite"/>
    </source>
</evidence>
<accession>A0ABQ3JHN4</accession>
<feature type="region of interest" description="Disordered" evidence="1">
    <location>
        <begin position="1"/>
        <end position="87"/>
    </location>
</feature>
<dbReference type="Proteomes" id="UP000605897">
    <property type="component" value="Unassembled WGS sequence"/>
</dbReference>
<sequence>MSVPPPPAAPGGQPAPFGNQPPAGNQGAPGAFGPPPGQAGQPGQFGPPPGQPAGAPPAFPPPGQPGQPGAFGPPPGQPFGPPPGQPAQKRRFPVWLMIVIPIVVIGVVIGAVVGFMKSPASASVGDCLQVTEFTTNGDEPTKIDCGDQNANVKIAVKLDNASDNCPTGDYDEYSVSGRGDYKLCLMINAHDGDCFANVTSSTDGYKRVPCTDPTAEIEFLKIVAGQADQAACEGLEIDGAVTYSEPATTMCAVAKNGASA</sequence>
<proteinExistence type="predicted"/>
<name>A0ABQ3JHN4_9PSEU</name>
<keyword evidence="2" id="KW-0472">Membrane</keyword>
<dbReference type="EMBL" id="BNAU01000014">
    <property type="protein sequence ID" value="GHF29866.1"/>
    <property type="molecule type" value="Genomic_DNA"/>
</dbReference>
<feature type="compositionally biased region" description="Pro residues" evidence="1">
    <location>
        <begin position="45"/>
        <end position="85"/>
    </location>
</feature>
<dbReference type="RefSeq" id="WP_191249408.1">
    <property type="nucleotide sequence ID" value="NZ_BNAU01000014.1"/>
</dbReference>
<keyword evidence="2" id="KW-1133">Transmembrane helix</keyword>